<dbReference type="AlphaFoldDB" id="A0A6J6VVK5"/>
<dbReference type="InterPro" id="IPR047682">
    <property type="entry name" value="SepH-like"/>
</dbReference>
<dbReference type="Pfam" id="PF11268">
    <property type="entry name" value="DUF3071"/>
    <property type="match status" value="1"/>
</dbReference>
<evidence type="ECO:0000313" key="5">
    <source>
        <dbReference type="EMBL" id="CAB4776220.1"/>
    </source>
</evidence>
<dbReference type="EMBL" id="CAFBOC010000015">
    <property type="protein sequence ID" value="CAB4983515.1"/>
    <property type="molecule type" value="Genomic_DNA"/>
</dbReference>
<feature type="domain" description="DUF3071" evidence="1">
    <location>
        <begin position="1"/>
        <end position="166"/>
    </location>
</feature>
<accession>A0A6J6VVK5</accession>
<evidence type="ECO:0000313" key="3">
    <source>
        <dbReference type="EMBL" id="CAB4686386.1"/>
    </source>
</evidence>
<reference evidence="5" key="1">
    <citation type="submission" date="2020-05" db="EMBL/GenBank/DDBJ databases">
        <authorList>
            <person name="Chiriac C."/>
            <person name="Salcher M."/>
            <person name="Ghai R."/>
            <person name="Kavagutti S V."/>
        </authorList>
    </citation>
    <scope>NUCLEOTIDE SEQUENCE</scope>
</reference>
<proteinExistence type="predicted"/>
<evidence type="ECO:0000313" key="7">
    <source>
        <dbReference type="EMBL" id="CAB4938265.1"/>
    </source>
</evidence>
<dbReference type="EMBL" id="CAFBNH010000002">
    <property type="protein sequence ID" value="CAB4938265.1"/>
    <property type="molecule type" value="Genomic_DNA"/>
</dbReference>
<evidence type="ECO:0000313" key="4">
    <source>
        <dbReference type="EMBL" id="CAB4717645.1"/>
    </source>
</evidence>
<dbReference type="EMBL" id="CAEZYM010000002">
    <property type="protein sequence ID" value="CAB4717645.1"/>
    <property type="molecule type" value="Genomic_DNA"/>
</dbReference>
<gene>
    <name evidence="3" type="ORF">UFOPK2510_00344</name>
    <name evidence="4" type="ORF">UFOPK2718_00229</name>
    <name evidence="5" type="ORF">UFOPK2936_00534</name>
    <name evidence="6" type="ORF">UFOPK3328_00878</name>
    <name evidence="7" type="ORF">UFOPK3779_00339</name>
    <name evidence="8" type="ORF">UFOPK3913_01292</name>
    <name evidence="2" type="ORF">UFOPK4107_00136</name>
</gene>
<sequence>MSELRVIGKNEDGTHLFLTDSQDVDYSLRISDTLRSLVNQPRLAAVRTEEAEGVSVREIQARLRSGEPMENIARDANCSLDKIERFSGPILQERTYIIGLAQEVVMRKESGREPVNFKEVVTSRLAPRQVDMSAVEWLTWRLDDGTWIIRIHYPNREGLGTADWNFDLHRRCLSALDEGAKWMVGEEVAPARSVDHGLVYGTHPTASRAQEPPIGRDGPRLVSLRVEPEPEAVKDGVTARAKVPSWDEIMFGTSKKSQDESDF</sequence>
<evidence type="ECO:0000313" key="6">
    <source>
        <dbReference type="EMBL" id="CAB4867928.1"/>
    </source>
</evidence>
<evidence type="ECO:0000313" key="8">
    <source>
        <dbReference type="EMBL" id="CAB4983515.1"/>
    </source>
</evidence>
<name>A0A6J6VVK5_9ZZZZ</name>
<dbReference type="EMBL" id="CAEZXO010000002">
    <property type="protein sequence ID" value="CAB4686386.1"/>
    <property type="molecule type" value="Genomic_DNA"/>
</dbReference>
<evidence type="ECO:0000313" key="2">
    <source>
        <dbReference type="EMBL" id="CAB4330501.1"/>
    </source>
</evidence>
<dbReference type="NCBIfam" id="NF040712">
    <property type="entry name" value="SepH"/>
    <property type="match status" value="1"/>
</dbReference>
<evidence type="ECO:0000259" key="1">
    <source>
        <dbReference type="Pfam" id="PF11268"/>
    </source>
</evidence>
<dbReference type="InterPro" id="IPR021421">
    <property type="entry name" value="DUF3071"/>
</dbReference>
<dbReference type="EMBL" id="CAFBLD010000005">
    <property type="protein sequence ID" value="CAB4867928.1"/>
    <property type="molecule type" value="Genomic_DNA"/>
</dbReference>
<dbReference type="EMBL" id="CAESAE010000001">
    <property type="protein sequence ID" value="CAB4330501.1"/>
    <property type="molecule type" value="Genomic_DNA"/>
</dbReference>
<protein>
    <submittedName>
        <fullName evidence="5">Unannotated protein</fullName>
    </submittedName>
</protein>
<organism evidence="5">
    <name type="scientific">freshwater metagenome</name>
    <dbReference type="NCBI Taxonomy" id="449393"/>
    <lineage>
        <taxon>unclassified sequences</taxon>
        <taxon>metagenomes</taxon>
        <taxon>ecological metagenomes</taxon>
    </lineage>
</organism>
<dbReference type="EMBL" id="CAEZZW010000002">
    <property type="protein sequence ID" value="CAB4776220.1"/>
    <property type="molecule type" value="Genomic_DNA"/>
</dbReference>